<dbReference type="PANTHER" id="PTHR13222:SF1">
    <property type="entry name" value="RB1-INDUCIBLE COILED-COIL PROTEIN 1"/>
    <property type="match status" value="1"/>
</dbReference>
<keyword evidence="2 6" id="KW-0813">Transport</keyword>
<keyword evidence="12" id="KW-1185">Reference proteome</keyword>
<comment type="caution">
    <text evidence="11">The sequence shown here is derived from an EMBL/GenBank/DDBJ whole genome shotgun (WGS) entry which is preliminary data.</text>
</comment>
<feature type="compositionally biased region" description="Basic residues" evidence="8">
    <location>
        <begin position="1292"/>
        <end position="1301"/>
    </location>
</feature>
<dbReference type="GO" id="GO:0015031">
    <property type="term" value="P:protein transport"/>
    <property type="evidence" value="ECO:0007669"/>
    <property type="project" value="UniProtKB-KW"/>
</dbReference>
<dbReference type="GO" id="GO:0034727">
    <property type="term" value="P:piecemeal microautophagy of the nucleus"/>
    <property type="evidence" value="ECO:0007669"/>
    <property type="project" value="TreeGrafter"/>
</dbReference>
<dbReference type="GO" id="GO:0000045">
    <property type="term" value="P:autophagosome assembly"/>
    <property type="evidence" value="ECO:0007669"/>
    <property type="project" value="UniProtKB-UniRule"/>
</dbReference>
<dbReference type="PANTHER" id="PTHR13222">
    <property type="entry name" value="RB1-INDUCIBLE COILED-COIL"/>
    <property type="match status" value="1"/>
</dbReference>
<evidence type="ECO:0000313" key="11">
    <source>
        <dbReference type="EMBL" id="KAI8580008.1"/>
    </source>
</evidence>
<feature type="coiled-coil region" evidence="7">
    <location>
        <begin position="1056"/>
        <end position="1083"/>
    </location>
</feature>
<evidence type="ECO:0000256" key="2">
    <source>
        <dbReference type="ARBA" id="ARBA00022448"/>
    </source>
</evidence>
<evidence type="ECO:0000256" key="6">
    <source>
        <dbReference type="RuleBase" id="RU367075"/>
    </source>
</evidence>
<feature type="compositionally biased region" description="Polar residues" evidence="8">
    <location>
        <begin position="1378"/>
        <end position="1397"/>
    </location>
</feature>
<dbReference type="GO" id="GO:0061709">
    <property type="term" value="P:reticulophagy"/>
    <property type="evidence" value="ECO:0007669"/>
    <property type="project" value="TreeGrafter"/>
</dbReference>
<dbReference type="GO" id="GO:0005774">
    <property type="term" value="C:vacuolar membrane"/>
    <property type="evidence" value="ECO:0007669"/>
    <property type="project" value="UniProtKB-SubCell"/>
</dbReference>
<comment type="subcellular location">
    <subcellularLocation>
        <location evidence="6">Preautophagosomal structure membrane</location>
        <topology evidence="6">Peripheral membrane protein</topology>
    </subcellularLocation>
    <subcellularLocation>
        <location evidence="6">Vacuole membrane</location>
        <topology evidence="6">Peripheral membrane protein</topology>
    </subcellularLocation>
    <text evidence="6">During pexophagy, accumulates in the vacuolar membrane region, where the peroxisomes contact the vacuole.</text>
</comment>
<dbReference type="GO" id="GO:0060090">
    <property type="term" value="F:molecular adaptor activity"/>
    <property type="evidence" value="ECO:0007669"/>
    <property type="project" value="TreeGrafter"/>
</dbReference>
<feature type="compositionally biased region" description="Basic and acidic residues" evidence="8">
    <location>
        <begin position="1302"/>
        <end position="1311"/>
    </location>
</feature>
<comment type="subunit">
    <text evidence="6">Homodimer.</text>
</comment>
<feature type="compositionally biased region" description="Polar residues" evidence="8">
    <location>
        <begin position="1312"/>
        <end position="1347"/>
    </location>
</feature>
<evidence type="ECO:0000256" key="1">
    <source>
        <dbReference type="ARBA" id="ARBA00009729"/>
    </source>
</evidence>
<feature type="domain" description="Autophagy-related protein 11 C-terminal" evidence="10">
    <location>
        <begin position="1161"/>
        <end position="1287"/>
    </location>
</feature>
<accession>A0AAD5HFH4</accession>
<dbReference type="GO" id="GO:0034045">
    <property type="term" value="C:phagophore assembly site membrane"/>
    <property type="evidence" value="ECO:0007669"/>
    <property type="project" value="UniProtKB-SubCell"/>
</dbReference>
<dbReference type="GO" id="GO:0034517">
    <property type="term" value="P:ribophagy"/>
    <property type="evidence" value="ECO:0007669"/>
    <property type="project" value="TreeGrafter"/>
</dbReference>
<evidence type="ECO:0000256" key="8">
    <source>
        <dbReference type="SAM" id="MobiDB-lite"/>
    </source>
</evidence>
<dbReference type="EMBL" id="MU620915">
    <property type="protein sequence ID" value="KAI8580008.1"/>
    <property type="molecule type" value="Genomic_DNA"/>
</dbReference>
<gene>
    <name evidence="11" type="ORF">K450DRAFT_238892</name>
</gene>
<dbReference type="InterPro" id="IPR045326">
    <property type="entry name" value="ATG17-like_dom"/>
</dbReference>
<dbReference type="InterPro" id="IPR019460">
    <property type="entry name" value="Atg11_C"/>
</dbReference>
<evidence type="ECO:0000259" key="10">
    <source>
        <dbReference type="Pfam" id="PF10377"/>
    </source>
</evidence>
<keyword evidence="6" id="KW-0926">Vacuole</keyword>
<feature type="coiled-coil region" evidence="7">
    <location>
        <begin position="681"/>
        <end position="715"/>
    </location>
</feature>
<dbReference type="Pfam" id="PF10377">
    <property type="entry name" value="ATG11"/>
    <property type="match status" value="1"/>
</dbReference>
<comment type="function">
    <text evidence="6">Involved in cytoplasm to vacuole transport (Cvt), pexophagy, mitophagy and nucleophagy. Recruits mitochondria for their selective degradation via autophagy (mitophagy) during starvation. Works as scaffold proteins that recruit ATG proteins to the pre-autophagosome (PAS), the site of vesicle/autophagosome formation. Required for the Cvt vesicles completion.</text>
</comment>
<evidence type="ECO:0000313" key="12">
    <source>
        <dbReference type="Proteomes" id="UP001206595"/>
    </source>
</evidence>
<evidence type="ECO:0000259" key="9">
    <source>
        <dbReference type="Pfam" id="PF04108"/>
    </source>
</evidence>
<protein>
    <recommendedName>
        <fullName evidence="6">Autophagy-related protein 11</fullName>
    </recommendedName>
</protein>
<dbReference type="GO" id="GO:1903599">
    <property type="term" value="P:positive regulation of autophagy of mitochondrion"/>
    <property type="evidence" value="ECO:0007669"/>
    <property type="project" value="UniProtKB-UniRule"/>
</dbReference>
<dbReference type="InterPro" id="IPR040040">
    <property type="entry name" value="ATG11"/>
</dbReference>
<dbReference type="RefSeq" id="XP_051445012.1">
    <property type="nucleotide sequence ID" value="XM_051588679.1"/>
</dbReference>
<evidence type="ECO:0000256" key="5">
    <source>
        <dbReference type="ARBA" id="ARBA00023054"/>
    </source>
</evidence>
<comment type="similarity">
    <text evidence="1 6">Belongs to the ATG11 family.</text>
</comment>
<feature type="coiled-coil region" evidence="7">
    <location>
        <begin position="814"/>
        <end position="995"/>
    </location>
</feature>
<keyword evidence="3 6" id="KW-0653">Protein transport</keyword>
<sequence length="1468" mass="167243">MKVYRAETGQIVGLREADLYTVNSLEGLRRILEKYTGVPADAQILMTSFGTQVKQDMVEGVIKATGKEEYILIIYDRQYLDASHEEVLTLIEVEMPKLLQPPNNIDPVSALRNVRSQRSATKSNLSQHFELYQSLFEDFDAYGEDVMNIIKTHTILANTIVGEQKAQSMALNVALTNLEAHVRASSNKFKAFQGFANKEFSFQLAAIEGVTTDLELLRNTRIHESLRSALPKDLKVTYLSDLIDEASISKTRTALSSSRDTLVAETQDLTSLLEDIQHGEQTLRRKSLSDFDLQGLDTRLVDVREICEKAEFLRDKIQRDFSRVHDKVQDIMPPQQTKYRPSSTSPTEALSFFQSGPPPTLPSHAKKTLEAFDHLGDIHANEYLPKLADYERHIRSHLVELVKSKRTAMEGFLRQMSVISHLQSEIAAVSPRIESVDKDLKTLRRQAGKDGLQKPKSIILAYGALIIEIVRRKEYANILLENANVIADLFGRFRMQEQSRRDHYRTEFARVIPFQLEAMDDTASYCEVSATNVRDRSPTLTRDDVNELLMFFKDYLTNDIRSAMGSPLGQMSSRIPSYGSQQQTQTITSYVSRASSPTMSRNPSQSRTFDSNHEKIISSLMQMNEQLNTLRNEFLLAVDRSYFQDQKSALANGQSRRISAPVLPTSRVSSPIIANESDAQLVQKTKALDLADEKIKSYEARIRSLEDALQRTYKAGYSSFMGESVQLGRAKSNDDAPNAQPASVSSSVYSVVEDQWTKKQIGDLYMKLQQADRRNMELEKELQKHRSASSSLYSQRSDISRSWEREKIEWEKYKEYNEHEKEELRLQIHDLEQLLEEERQTFEDNRKSLLKEAQIRDNLADIRIAGAEGDWKSKIEELEVNLHNQQEDTNRMRANYEEEIRLMKETHSREQASLLQEKNAVAEKARIDNRNANDKISSLENRIEDLVQDIETEKSDALTKIQKMQEEMDNSEQARDEIKQKLAQARGMVAAAEHDWMEKNSALEKIEEEQAMLRGIVQNIIPKLTDDRQYELDQDMSFLELLNVLDKEIDEGSTRLEEIRSAFLELQENQKQVEMDLDNLSDKHSALQKLCSQMATKLADVRFSVFGEITNQLQLPVDEDEASNLMRRLSFDTNIDSSNAFAQWAETLHSLNNIELSKFVSKVRKKVKDAHDLTRRWQKEYKDLKEKYNRIASEAFEKIAFRNFKVGDVALFLPTRNSTGKPWAAFNINAPHYFLKPTDNIITQMTTREWIVARITSIDENVVDSQVATSNPYGLSEGFKFYQLEVENWRNSHHRKGHRNTSGKDKDKDGQAHSSTKGSSYMQDSVSTNAQSQIEQHQSDMSVSKELSNGRRYTLPYINGQDSGLAAIVDNAIHSPVSSPSISTRRLSFDRQPSVSSPVFRRPALPSTHSRQNYLPMSSSTSGMSASTSMPPTAETESPSFNAEHSADKPLSTSSTIDQSTLIWAAQE</sequence>
<feature type="compositionally biased region" description="Low complexity" evidence="8">
    <location>
        <begin position="1416"/>
        <end position="1433"/>
    </location>
</feature>
<proteinExistence type="inferred from homology"/>
<keyword evidence="5 7" id="KW-0175">Coiled coil</keyword>
<feature type="compositionally biased region" description="Polar residues" evidence="8">
    <location>
        <begin position="1451"/>
        <end position="1462"/>
    </location>
</feature>
<feature type="domain" description="Autophagy protein ATG17-like" evidence="9">
    <location>
        <begin position="160"/>
        <end position="509"/>
    </location>
</feature>
<name>A0AAD5HFH4_UMBRA</name>
<dbReference type="GeneID" id="75914024"/>
<dbReference type="GO" id="GO:0019901">
    <property type="term" value="F:protein kinase binding"/>
    <property type="evidence" value="ECO:0007669"/>
    <property type="project" value="TreeGrafter"/>
</dbReference>
<organism evidence="11 12">
    <name type="scientific">Umbelopsis ramanniana AG</name>
    <dbReference type="NCBI Taxonomy" id="1314678"/>
    <lineage>
        <taxon>Eukaryota</taxon>
        <taxon>Fungi</taxon>
        <taxon>Fungi incertae sedis</taxon>
        <taxon>Mucoromycota</taxon>
        <taxon>Mucoromycotina</taxon>
        <taxon>Umbelopsidomycetes</taxon>
        <taxon>Umbelopsidales</taxon>
        <taxon>Umbelopsidaceae</taxon>
        <taxon>Umbelopsis</taxon>
    </lineage>
</organism>
<evidence type="ECO:0000256" key="7">
    <source>
        <dbReference type="SAM" id="Coils"/>
    </source>
</evidence>
<keyword evidence="6" id="KW-0472">Membrane</keyword>
<feature type="coiled-coil region" evidence="7">
    <location>
        <begin position="1167"/>
        <end position="1194"/>
    </location>
</feature>
<reference evidence="11" key="1">
    <citation type="submission" date="2021-06" db="EMBL/GenBank/DDBJ databases">
        <authorList>
            <consortium name="DOE Joint Genome Institute"/>
            <person name="Mondo S.J."/>
            <person name="Amses K.R."/>
            <person name="Simmons D.R."/>
            <person name="Longcore J.E."/>
            <person name="Seto K."/>
            <person name="Alves G.H."/>
            <person name="Bonds A.E."/>
            <person name="Quandt C.A."/>
            <person name="Davis W.J."/>
            <person name="Chang Y."/>
            <person name="Letcher P.M."/>
            <person name="Powell M.J."/>
            <person name="Kuo A."/>
            <person name="Labutti K."/>
            <person name="Pangilinan J."/>
            <person name="Andreopoulos W."/>
            <person name="Tritt A."/>
            <person name="Riley R."/>
            <person name="Hundley H."/>
            <person name="Johnson J."/>
            <person name="Lipzen A."/>
            <person name="Barry K."/>
            <person name="Berbee M.L."/>
            <person name="Buchler N.E."/>
            <person name="Grigoriev I.V."/>
            <person name="Spatafora J.W."/>
            <person name="Stajich J.E."/>
            <person name="James T.Y."/>
        </authorList>
    </citation>
    <scope>NUCLEOTIDE SEQUENCE</scope>
    <source>
        <strain evidence="11">AG</strain>
    </source>
</reference>
<feature type="region of interest" description="Disordered" evidence="8">
    <location>
        <begin position="1292"/>
        <end position="1347"/>
    </location>
</feature>
<feature type="region of interest" description="Disordered" evidence="8">
    <location>
        <begin position="1378"/>
        <end position="1468"/>
    </location>
</feature>
<dbReference type="Pfam" id="PF04108">
    <property type="entry name" value="ATG17_like"/>
    <property type="match status" value="1"/>
</dbReference>
<reference evidence="11" key="2">
    <citation type="journal article" date="2022" name="Proc. Natl. Acad. Sci. U.S.A.">
        <title>Diploid-dominant life cycles characterize the early evolution of Fungi.</title>
        <authorList>
            <person name="Amses K.R."/>
            <person name="Simmons D.R."/>
            <person name="Longcore J.E."/>
            <person name="Mondo S.J."/>
            <person name="Seto K."/>
            <person name="Jeronimo G.H."/>
            <person name="Bonds A.E."/>
            <person name="Quandt C.A."/>
            <person name="Davis W.J."/>
            <person name="Chang Y."/>
            <person name="Federici B.A."/>
            <person name="Kuo A."/>
            <person name="LaButti K."/>
            <person name="Pangilinan J."/>
            <person name="Andreopoulos W."/>
            <person name="Tritt A."/>
            <person name="Riley R."/>
            <person name="Hundley H."/>
            <person name="Johnson J."/>
            <person name="Lipzen A."/>
            <person name="Barry K."/>
            <person name="Lang B.F."/>
            <person name="Cuomo C.A."/>
            <person name="Buchler N.E."/>
            <person name="Grigoriev I.V."/>
            <person name="Spatafora J.W."/>
            <person name="Stajich J.E."/>
            <person name="James T.Y."/>
        </authorList>
    </citation>
    <scope>NUCLEOTIDE SEQUENCE</scope>
    <source>
        <strain evidence="11">AG</strain>
    </source>
</reference>
<evidence type="ECO:0000256" key="4">
    <source>
        <dbReference type="ARBA" id="ARBA00023006"/>
    </source>
</evidence>
<evidence type="ECO:0000256" key="3">
    <source>
        <dbReference type="ARBA" id="ARBA00022927"/>
    </source>
</evidence>
<dbReference type="Proteomes" id="UP001206595">
    <property type="component" value="Unassembled WGS sequence"/>
</dbReference>
<feature type="coiled-coil region" evidence="7">
    <location>
        <begin position="761"/>
        <end position="788"/>
    </location>
</feature>
<keyword evidence="4 6" id="KW-0072">Autophagy</keyword>
<dbReference type="GO" id="GO:0000422">
    <property type="term" value="P:autophagy of mitochondrion"/>
    <property type="evidence" value="ECO:0007669"/>
    <property type="project" value="TreeGrafter"/>
</dbReference>
<dbReference type="GO" id="GO:1990316">
    <property type="term" value="C:Atg1/ULK1 kinase complex"/>
    <property type="evidence" value="ECO:0007669"/>
    <property type="project" value="TreeGrafter"/>
</dbReference>